<feature type="compositionally biased region" description="Basic and acidic residues" evidence="8">
    <location>
        <begin position="806"/>
        <end position="822"/>
    </location>
</feature>
<dbReference type="Pfam" id="PF01084">
    <property type="entry name" value="Ribosomal_S18"/>
    <property type="match status" value="1"/>
</dbReference>
<dbReference type="InterPro" id="IPR001648">
    <property type="entry name" value="Ribosomal_bS18"/>
</dbReference>
<keyword evidence="10" id="KW-1185">Reference proteome</keyword>
<evidence type="ECO:0000256" key="7">
    <source>
        <dbReference type="RuleBase" id="RU003910"/>
    </source>
</evidence>
<organism evidence="9 10">
    <name type="scientific">Klebsormidium nitens</name>
    <name type="common">Green alga</name>
    <name type="synonym">Ulothrix nitens</name>
    <dbReference type="NCBI Taxonomy" id="105231"/>
    <lineage>
        <taxon>Eukaryota</taxon>
        <taxon>Viridiplantae</taxon>
        <taxon>Streptophyta</taxon>
        <taxon>Klebsormidiophyceae</taxon>
        <taxon>Klebsormidiales</taxon>
        <taxon>Klebsormidiaceae</taxon>
        <taxon>Klebsormidium</taxon>
    </lineage>
</organism>
<evidence type="ECO:0000256" key="2">
    <source>
        <dbReference type="ARBA" id="ARBA00022730"/>
    </source>
</evidence>
<dbReference type="STRING" id="105231.A0A1Y1I7C4"/>
<sequence>MMQAARCSALRQIGGGAVWPPIWESLLGARQVRFVQSSPGGPGVFDGRERVTDLVGAGEEAIGDRRGFASAAADDGGDGKLQKGYWRNLVKERLDEELESGTESKAATEASEKAGTSTSADAALEDTAPPADASSSSTTSTKDGAPALPKPAQGIFGDPRRPRPRTPSRAPTGTGSTAWLERLIERQRQLVAQRQQAEQAMRDGAAELEAAEAGLAERNAAETRVAETEVAETKLAEVGIAGANGKSSEVTLGKESTVGHGDQRGATSVAESPGLEAGENEQLQLAKGFAEVEGLGAENVRGLDPEVGLPPLEKPPMVESTSKVTPRVSQKVDGSRISGGVPRSGDDRLSAAAKILGTIRLEEKASQDEGVFPSKAAETTLPVRPVEKSRAGEKASTSERALAAAEVFKTMQQGGREGAAAEGGTAEPAGVPASDELPGRPVSVGDTEAAPGLSIPSSRAGRSIPVKASEAVALSGRATEPLPKTVSPEALAEADGDELESEEPEELSSEQEIIMESAALAHVPAAVRVPLAVAADLQKIPVGLGDDVALPRQDELDMAYVYPEVLTAAEELEWAAEALEELMYAETAPPLPPAPQPVEEEWEEEEEEDWATLSPYERERRRRAVAPQAAPEREPEDRADREYPKRNFEFVAERAHPLNIGFLDNFIDERGNIIPRKKTGLRKKDQTKVERAIKTARQMGLLPVLSDLDWEHPTMMRLYPPAPEDEQEEEDTEEAATPEEEEEIEELVAEKGGDEFVEEFEEDDEFGDFFEWMEAKEVAELPDPESEEFKGLGRVLDADEIGDQEYEIRDVEGVTWPSKDDDTPTEEGEGGESIQSSQ</sequence>
<evidence type="ECO:0000256" key="6">
    <source>
        <dbReference type="ARBA" id="ARBA00035266"/>
    </source>
</evidence>
<evidence type="ECO:0000256" key="5">
    <source>
        <dbReference type="ARBA" id="ARBA00023274"/>
    </source>
</evidence>
<gene>
    <name evidence="9" type="ORF">KFL_003160030</name>
</gene>
<feature type="region of interest" description="Disordered" evidence="8">
    <location>
        <begin position="475"/>
        <end position="506"/>
    </location>
</feature>
<feature type="compositionally biased region" description="Acidic residues" evidence="8">
    <location>
        <begin position="598"/>
        <end position="610"/>
    </location>
</feature>
<dbReference type="GO" id="GO:0019843">
    <property type="term" value="F:rRNA binding"/>
    <property type="evidence" value="ECO:0007669"/>
    <property type="project" value="UniProtKB-KW"/>
</dbReference>
<dbReference type="GO" id="GO:0003735">
    <property type="term" value="F:structural constituent of ribosome"/>
    <property type="evidence" value="ECO:0007669"/>
    <property type="project" value="InterPro"/>
</dbReference>
<feature type="region of interest" description="Disordered" evidence="8">
    <location>
        <begin position="715"/>
        <end position="746"/>
    </location>
</feature>
<keyword evidence="5 7" id="KW-0687">Ribonucleoprotein</keyword>
<feature type="region of interest" description="Disordered" evidence="8">
    <location>
        <begin position="805"/>
        <end position="838"/>
    </location>
</feature>
<dbReference type="InterPro" id="IPR036870">
    <property type="entry name" value="Ribosomal_bS18_sf"/>
</dbReference>
<feature type="region of interest" description="Disordered" evidence="8">
    <location>
        <begin position="587"/>
        <end position="641"/>
    </location>
</feature>
<evidence type="ECO:0000313" key="9">
    <source>
        <dbReference type="EMBL" id="GAQ86850.1"/>
    </source>
</evidence>
<dbReference type="NCBIfam" id="TIGR00165">
    <property type="entry name" value="S18"/>
    <property type="match status" value="1"/>
</dbReference>
<dbReference type="OrthoDB" id="21463at2759"/>
<evidence type="ECO:0000256" key="3">
    <source>
        <dbReference type="ARBA" id="ARBA00022884"/>
    </source>
</evidence>
<reference evidence="9 10" key="1">
    <citation type="journal article" date="2014" name="Nat. Commun.">
        <title>Klebsormidium flaccidum genome reveals primary factors for plant terrestrial adaptation.</title>
        <authorList>
            <person name="Hori K."/>
            <person name="Maruyama F."/>
            <person name="Fujisawa T."/>
            <person name="Togashi T."/>
            <person name="Yamamoto N."/>
            <person name="Seo M."/>
            <person name="Sato S."/>
            <person name="Yamada T."/>
            <person name="Mori H."/>
            <person name="Tajima N."/>
            <person name="Moriyama T."/>
            <person name="Ikeuchi M."/>
            <person name="Watanabe M."/>
            <person name="Wada H."/>
            <person name="Kobayashi K."/>
            <person name="Saito M."/>
            <person name="Masuda T."/>
            <person name="Sasaki-Sekimoto Y."/>
            <person name="Mashiguchi K."/>
            <person name="Awai K."/>
            <person name="Shimojima M."/>
            <person name="Masuda S."/>
            <person name="Iwai M."/>
            <person name="Nobusawa T."/>
            <person name="Narise T."/>
            <person name="Kondo S."/>
            <person name="Saito H."/>
            <person name="Sato R."/>
            <person name="Murakawa M."/>
            <person name="Ihara Y."/>
            <person name="Oshima-Yamada Y."/>
            <person name="Ohtaka K."/>
            <person name="Satoh M."/>
            <person name="Sonobe K."/>
            <person name="Ishii M."/>
            <person name="Ohtani R."/>
            <person name="Kanamori-Sato M."/>
            <person name="Honoki R."/>
            <person name="Miyazaki D."/>
            <person name="Mochizuki H."/>
            <person name="Umetsu J."/>
            <person name="Higashi K."/>
            <person name="Shibata D."/>
            <person name="Kamiya Y."/>
            <person name="Sato N."/>
            <person name="Nakamura Y."/>
            <person name="Tabata S."/>
            <person name="Ida S."/>
            <person name="Kurokawa K."/>
            <person name="Ohta H."/>
        </authorList>
    </citation>
    <scope>NUCLEOTIDE SEQUENCE [LARGE SCALE GENOMIC DNA]</scope>
    <source>
        <strain evidence="9 10">NIES-2285</strain>
    </source>
</reference>
<feature type="compositionally biased region" description="Low complexity" evidence="8">
    <location>
        <begin position="418"/>
        <end position="433"/>
    </location>
</feature>
<dbReference type="PRINTS" id="PR00974">
    <property type="entry name" value="RIBOSOMALS18"/>
</dbReference>
<dbReference type="SUPFAM" id="SSF46911">
    <property type="entry name" value="Ribosomal protein S18"/>
    <property type="match status" value="1"/>
</dbReference>
<name>A0A1Y1I7C4_KLENI</name>
<feature type="compositionally biased region" description="Low complexity" evidence="8">
    <location>
        <begin position="101"/>
        <end position="141"/>
    </location>
</feature>
<dbReference type="AlphaFoldDB" id="A0A1Y1I7C4"/>
<feature type="region of interest" description="Disordered" evidence="8">
    <location>
        <begin position="365"/>
        <end position="458"/>
    </location>
</feature>
<evidence type="ECO:0000313" key="10">
    <source>
        <dbReference type="Proteomes" id="UP000054558"/>
    </source>
</evidence>
<feature type="region of interest" description="Disordered" evidence="8">
    <location>
        <begin position="247"/>
        <end position="276"/>
    </location>
</feature>
<dbReference type="OMA" id="EIAHEAP"/>
<dbReference type="GO" id="GO:1990904">
    <property type="term" value="C:ribonucleoprotein complex"/>
    <property type="evidence" value="ECO:0007669"/>
    <property type="project" value="UniProtKB-KW"/>
</dbReference>
<feature type="region of interest" description="Disordered" evidence="8">
    <location>
        <begin position="96"/>
        <end position="181"/>
    </location>
</feature>
<feature type="compositionally biased region" description="Acidic residues" evidence="8">
    <location>
        <begin position="492"/>
        <end position="506"/>
    </location>
</feature>
<dbReference type="Gene3D" id="4.10.640.10">
    <property type="entry name" value="Ribosomal protein S18"/>
    <property type="match status" value="1"/>
</dbReference>
<evidence type="ECO:0000256" key="1">
    <source>
        <dbReference type="ARBA" id="ARBA00005589"/>
    </source>
</evidence>
<feature type="compositionally biased region" description="Basic and acidic residues" evidence="8">
    <location>
        <begin position="385"/>
        <end position="397"/>
    </location>
</feature>
<keyword evidence="2" id="KW-0699">rRNA-binding</keyword>
<protein>
    <recommendedName>
        <fullName evidence="6">Small ribosomal subunit protein bS18c</fullName>
    </recommendedName>
</protein>
<dbReference type="PANTHER" id="PTHR13479:SF40">
    <property type="entry name" value="SMALL RIBOSOMAL SUBUNIT PROTEIN BS18M"/>
    <property type="match status" value="1"/>
</dbReference>
<feature type="compositionally biased region" description="Polar residues" evidence="8">
    <location>
        <begin position="319"/>
        <end position="328"/>
    </location>
</feature>
<dbReference type="EMBL" id="DF237265">
    <property type="protein sequence ID" value="GAQ86850.1"/>
    <property type="molecule type" value="Genomic_DNA"/>
</dbReference>
<dbReference type="GO" id="GO:0006412">
    <property type="term" value="P:translation"/>
    <property type="evidence" value="ECO:0007669"/>
    <property type="project" value="InterPro"/>
</dbReference>
<comment type="similarity">
    <text evidence="1 7">Belongs to the bacterial ribosomal protein bS18 family.</text>
</comment>
<feature type="compositionally biased region" description="Basic and acidic residues" evidence="8">
    <location>
        <begin position="631"/>
        <end position="641"/>
    </location>
</feature>
<feature type="compositionally biased region" description="Acidic residues" evidence="8">
    <location>
        <begin position="723"/>
        <end position="746"/>
    </location>
</feature>
<dbReference type="PANTHER" id="PTHR13479">
    <property type="entry name" value="30S RIBOSOMAL PROTEIN S18"/>
    <property type="match status" value="1"/>
</dbReference>
<dbReference type="Proteomes" id="UP000054558">
    <property type="component" value="Unassembled WGS sequence"/>
</dbReference>
<evidence type="ECO:0000256" key="8">
    <source>
        <dbReference type="SAM" id="MobiDB-lite"/>
    </source>
</evidence>
<keyword evidence="3" id="KW-0694">RNA-binding</keyword>
<proteinExistence type="inferred from homology"/>
<accession>A0A1Y1I7C4</accession>
<keyword evidence="4 7" id="KW-0689">Ribosomal protein</keyword>
<dbReference type="GO" id="GO:0005840">
    <property type="term" value="C:ribosome"/>
    <property type="evidence" value="ECO:0007669"/>
    <property type="project" value="UniProtKB-KW"/>
</dbReference>
<evidence type="ECO:0000256" key="4">
    <source>
        <dbReference type="ARBA" id="ARBA00022980"/>
    </source>
</evidence>
<feature type="region of interest" description="Disordered" evidence="8">
    <location>
        <begin position="301"/>
        <end position="347"/>
    </location>
</feature>